<evidence type="ECO:0000256" key="1">
    <source>
        <dbReference type="SAM" id="MobiDB-lite"/>
    </source>
</evidence>
<dbReference type="EMBL" id="CABFOC020000052">
    <property type="protein sequence ID" value="CAH0054786.1"/>
    <property type="molecule type" value="Genomic_DNA"/>
</dbReference>
<feature type="compositionally biased region" description="Polar residues" evidence="1">
    <location>
        <begin position="179"/>
        <end position="192"/>
    </location>
</feature>
<dbReference type="OrthoDB" id="5153959at2759"/>
<keyword evidence="3" id="KW-1185">Reference proteome</keyword>
<feature type="compositionally biased region" description="Polar residues" evidence="1">
    <location>
        <begin position="120"/>
        <end position="129"/>
    </location>
</feature>
<accession>A0A9P0EKJ5</accession>
<sequence>MEKHFLGPEASQDTAIVIPEDSDAEDEGYGGEDSHSPQSYTTTATSIATHFSAFLRFGTFPGASPDSQHIDSMGTKHSSTEAGAAITMGNTPTESQVGVEGDSIPVYGSHLDPSADPEPNAQTTNSTSAGDVDFGSPPTNTKSQPCQTMSDEQPFTEAIPASSEPVAITADDGSDEESGNLQNSPVTPSRCTYSPMVPTSEVRAQTPLSDGEVCLSAEQDDITIVHNPSLSPALSTELPLDQGQDYGRRSRSSSDTESGSSEAEPGSLLGT</sequence>
<feature type="region of interest" description="Disordered" evidence="1">
    <location>
        <begin position="226"/>
        <end position="271"/>
    </location>
</feature>
<dbReference type="Proteomes" id="UP000775872">
    <property type="component" value="Unassembled WGS sequence"/>
</dbReference>
<organism evidence="2 3">
    <name type="scientific">Clonostachys solani</name>
    <dbReference type="NCBI Taxonomy" id="160281"/>
    <lineage>
        <taxon>Eukaryota</taxon>
        <taxon>Fungi</taxon>
        <taxon>Dikarya</taxon>
        <taxon>Ascomycota</taxon>
        <taxon>Pezizomycotina</taxon>
        <taxon>Sordariomycetes</taxon>
        <taxon>Hypocreomycetidae</taxon>
        <taxon>Hypocreales</taxon>
        <taxon>Bionectriaceae</taxon>
        <taxon>Clonostachys</taxon>
    </lineage>
</organism>
<feature type="compositionally biased region" description="Polar residues" evidence="1">
    <location>
        <begin position="137"/>
        <end position="153"/>
    </location>
</feature>
<reference evidence="2 3" key="2">
    <citation type="submission" date="2021-10" db="EMBL/GenBank/DDBJ databases">
        <authorList>
            <person name="Piombo E."/>
        </authorList>
    </citation>
    <scope>NUCLEOTIDE SEQUENCE [LARGE SCALE GENOMIC DNA]</scope>
</reference>
<dbReference type="AlphaFoldDB" id="A0A9P0EKJ5"/>
<protein>
    <submittedName>
        <fullName evidence="2">Uncharacterized protein</fullName>
    </submittedName>
</protein>
<feature type="region of interest" description="Disordered" evidence="1">
    <location>
        <begin position="58"/>
        <end position="195"/>
    </location>
</feature>
<proteinExistence type="predicted"/>
<feature type="compositionally biased region" description="Acidic residues" evidence="1">
    <location>
        <begin position="20"/>
        <end position="30"/>
    </location>
</feature>
<evidence type="ECO:0000313" key="2">
    <source>
        <dbReference type="EMBL" id="CAH0054786.1"/>
    </source>
</evidence>
<feature type="compositionally biased region" description="Low complexity" evidence="1">
    <location>
        <begin position="255"/>
        <end position="264"/>
    </location>
</feature>
<evidence type="ECO:0000313" key="3">
    <source>
        <dbReference type="Proteomes" id="UP000775872"/>
    </source>
</evidence>
<gene>
    <name evidence="2" type="ORF">CSOL1703_00016343</name>
</gene>
<name>A0A9P0EKJ5_9HYPO</name>
<reference evidence="3" key="1">
    <citation type="submission" date="2019-06" db="EMBL/GenBank/DDBJ databases">
        <authorList>
            <person name="Broberg M."/>
        </authorList>
    </citation>
    <scope>NUCLEOTIDE SEQUENCE [LARGE SCALE GENOMIC DNA]</scope>
</reference>
<comment type="caution">
    <text evidence="2">The sequence shown here is derived from an EMBL/GenBank/DDBJ whole genome shotgun (WGS) entry which is preliminary data.</text>
</comment>
<feature type="region of interest" description="Disordered" evidence="1">
    <location>
        <begin position="1"/>
        <end position="43"/>
    </location>
</feature>